<feature type="compositionally biased region" description="Basic and acidic residues" evidence="1">
    <location>
        <begin position="664"/>
        <end position="680"/>
    </location>
</feature>
<protein>
    <submittedName>
        <fullName evidence="3">Titin homolog</fullName>
    </submittedName>
</protein>
<feature type="region of interest" description="Disordered" evidence="1">
    <location>
        <begin position="285"/>
        <end position="323"/>
    </location>
</feature>
<dbReference type="GeneID" id="112679431"/>
<feature type="region of interest" description="Disordered" evidence="1">
    <location>
        <begin position="103"/>
        <end position="134"/>
    </location>
</feature>
<evidence type="ECO:0000256" key="1">
    <source>
        <dbReference type="SAM" id="MobiDB-lite"/>
    </source>
</evidence>
<feature type="region of interest" description="Disordered" evidence="1">
    <location>
        <begin position="529"/>
        <end position="559"/>
    </location>
</feature>
<organism evidence="2 3">
    <name type="scientific">Sipha flava</name>
    <name type="common">yellow sugarcane aphid</name>
    <dbReference type="NCBI Taxonomy" id="143950"/>
    <lineage>
        <taxon>Eukaryota</taxon>
        <taxon>Metazoa</taxon>
        <taxon>Ecdysozoa</taxon>
        <taxon>Arthropoda</taxon>
        <taxon>Hexapoda</taxon>
        <taxon>Insecta</taxon>
        <taxon>Pterygota</taxon>
        <taxon>Neoptera</taxon>
        <taxon>Paraneoptera</taxon>
        <taxon>Hemiptera</taxon>
        <taxon>Sternorrhyncha</taxon>
        <taxon>Aphidomorpha</taxon>
        <taxon>Aphidoidea</taxon>
        <taxon>Aphididae</taxon>
        <taxon>Sipha</taxon>
    </lineage>
</organism>
<dbReference type="RefSeq" id="XP_025405007.1">
    <property type="nucleotide sequence ID" value="XM_025549222.1"/>
</dbReference>
<dbReference type="Proteomes" id="UP000694846">
    <property type="component" value="Unplaced"/>
</dbReference>
<feature type="compositionally biased region" description="Basic and acidic residues" evidence="1">
    <location>
        <begin position="694"/>
        <end position="707"/>
    </location>
</feature>
<accession>A0A8B8F3X9</accession>
<feature type="region of interest" description="Disordered" evidence="1">
    <location>
        <begin position="339"/>
        <end position="361"/>
    </location>
</feature>
<feature type="compositionally biased region" description="Basic and acidic residues" evidence="1">
    <location>
        <begin position="339"/>
        <end position="348"/>
    </location>
</feature>
<evidence type="ECO:0000313" key="2">
    <source>
        <dbReference type="Proteomes" id="UP000694846"/>
    </source>
</evidence>
<name>A0A8B8F3X9_9HEMI</name>
<sequence length="707" mass="79348">MDDKLKKIELVEKDIKLEKPTDKVGSTISDKKDSLTDQIITTKTTTIGTFDETITESLEEKIKETIIDSKQSIVDIPEFESDSEKTIKDVTIISDKKVDNKFISPTTEKHLSEKPKSESTEIPSSEDESETINVKAKSDKIYDKITSDKSDIKSEIKDKTTDIVPTTKSPEKDIKHVTKTEGEGKVTMDDKLKKIELVEKDIKLEKPTDKVGSTESDKKDSLTDQIITTKTITIGTFDETITESHVENIKETIIDSKQFIVDIPKSEIDSEKTIQDVTVISDKKVDDKLISPSTEKHLSEKPKSESTEIPSSEDDSDTINIKEKSDKIYDKITSDKSDIKSEIKDKTTDNVPTTKSPEKDIKHVTKTEGEGKVTMDDKLKKIELVEKDIKLEKPTDKVGSTISDKKDSLTDQIITTKTTTIGTFDETITESLEEKIKETIIDSKQSIVDIPEFESDSEKTIKDVTIISDKKVDNKFISPTTEKHLSEKPKSESTEIPSSEDESETINVKAKSDKIYDKITSDKSDIKSEIKDKTTDIVPTTKSPEKDIKHVTKTEGEGKVTMDDKLKKIELVEKDIKLEKPTDKVGSTESDKKDSLTDQIITTKTITIGTFDETITESHVENIKETIIDSKQFIVDIPKSEIDSEKTIQDVTVISDKKVDDKLISPSTEKHLSEKPKSESTEIPSSEDDSDTINIKEKSDKIYDKIT</sequence>
<feature type="region of interest" description="Disordered" evidence="1">
    <location>
        <begin position="477"/>
        <end position="508"/>
    </location>
</feature>
<proteinExistence type="predicted"/>
<gene>
    <name evidence="3" type="primary">LOC112679431</name>
</gene>
<evidence type="ECO:0000313" key="3">
    <source>
        <dbReference type="RefSeq" id="XP_025405007.1"/>
    </source>
</evidence>
<feature type="compositionally biased region" description="Basic and acidic residues" evidence="1">
    <location>
        <begin position="107"/>
        <end position="119"/>
    </location>
</feature>
<feature type="compositionally biased region" description="Basic and acidic residues" evidence="1">
    <location>
        <begin position="285"/>
        <end position="306"/>
    </location>
</feature>
<feature type="region of interest" description="Disordered" evidence="1">
    <location>
        <begin position="664"/>
        <end position="707"/>
    </location>
</feature>
<keyword evidence="2" id="KW-1185">Reference proteome</keyword>
<feature type="non-terminal residue" evidence="3">
    <location>
        <position position="707"/>
    </location>
</feature>
<dbReference type="AlphaFoldDB" id="A0A8B8F3X9"/>
<reference evidence="3" key="1">
    <citation type="submission" date="2025-08" db="UniProtKB">
        <authorList>
            <consortium name="RefSeq"/>
        </authorList>
    </citation>
    <scope>IDENTIFICATION</scope>
    <source>
        <tissue evidence="3">Whole body</tissue>
    </source>
</reference>
<feature type="compositionally biased region" description="Basic and acidic residues" evidence="1">
    <location>
        <begin position="543"/>
        <end position="559"/>
    </location>
</feature>
<feature type="compositionally biased region" description="Basic and acidic residues" evidence="1">
    <location>
        <begin position="481"/>
        <end position="493"/>
    </location>
</feature>